<evidence type="ECO:0008006" key="4">
    <source>
        <dbReference type="Google" id="ProtNLM"/>
    </source>
</evidence>
<proteinExistence type="predicted"/>
<accession>A0AA88KP39</accession>
<evidence type="ECO:0000313" key="3">
    <source>
        <dbReference type="Proteomes" id="UP000816034"/>
    </source>
</evidence>
<keyword evidence="1" id="KW-0472">Membrane</keyword>
<reference evidence="2 3" key="1">
    <citation type="journal article" date="2018" name="BMC Genomics">
        <title>The genome of Naegleria lovaniensis, the basis for a comparative approach to unravel pathogenicity factors of the human pathogenic amoeba N. fowleri.</title>
        <authorList>
            <person name="Liechti N."/>
            <person name="Schurch N."/>
            <person name="Bruggmann R."/>
            <person name="Wittwer M."/>
        </authorList>
    </citation>
    <scope>NUCLEOTIDE SEQUENCE [LARGE SCALE GENOMIC DNA]</scope>
    <source>
        <strain evidence="2 3">ATCC 30569</strain>
    </source>
</reference>
<dbReference type="AlphaFoldDB" id="A0AA88KP39"/>
<dbReference type="SUPFAM" id="SSF53850">
    <property type="entry name" value="Periplasmic binding protein-like II"/>
    <property type="match status" value="1"/>
</dbReference>
<dbReference type="RefSeq" id="XP_044548965.1">
    <property type="nucleotide sequence ID" value="XM_044694283.1"/>
</dbReference>
<feature type="transmembrane region" description="Helical" evidence="1">
    <location>
        <begin position="336"/>
        <end position="355"/>
    </location>
</feature>
<sequence>MKEDISVVGVREGKKQNNKLKKNLLSLVMSESSLLQQFVRARITQQPLVHLLIISSIIWFLMLQVSCQSNFVGIPKSFADALDAATSSYVVTKEWTNYLEERGILFPVPECVGSPQYPPFINISRNYINICFDMESSTPWKEIYMKSGEMIARAIKEHYQFSNFTANFKPTSMAKGFFSTLKTQVDTGVCDIVTSCVSWNDERKAQVKFNCAYGKSFQSVLRSGRDNSTSFKTVDDLNKPGMTIVVSPETIHDKWAAENLKQAQLVKMAASYDEIFPMIQSGKYHAFIADAIDIYQWYSRNKNNCSGCSVIVFGDSQPFGSFITNKIIDSGSCMRGSLSSMILFVALQLVLVVICKYI</sequence>
<dbReference type="GeneID" id="68097078"/>
<dbReference type="Proteomes" id="UP000816034">
    <property type="component" value="Unassembled WGS sequence"/>
</dbReference>
<keyword evidence="3" id="KW-1185">Reference proteome</keyword>
<evidence type="ECO:0000313" key="2">
    <source>
        <dbReference type="EMBL" id="KAG2383286.1"/>
    </source>
</evidence>
<dbReference type="PANTHER" id="PTHR35936:SF19">
    <property type="entry name" value="AMINO-ACID-BINDING PROTEIN YXEM-RELATED"/>
    <property type="match status" value="1"/>
</dbReference>
<dbReference type="EMBL" id="PYSW02000021">
    <property type="protein sequence ID" value="KAG2383286.1"/>
    <property type="molecule type" value="Genomic_DNA"/>
</dbReference>
<dbReference type="Gene3D" id="3.40.190.10">
    <property type="entry name" value="Periplasmic binding protein-like II"/>
    <property type="match status" value="2"/>
</dbReference>
<keyword evidence="1" id="KW-0812">Transmembrane</keyword>
<organism evidence="2 3">
    <name type="scientific">Naegleria lovaniensis</name>
    <name type="common">Amoeba</name>
    <dbReference type="NCBI Taxonomy" id="51637"/>
    <lineage>
        <taxon>Eukaryota</taxon>
        <taxon>Discoba</taxon>
        <taxon>Heterolobosea</taxon>
        <taxon>Tetramitia</taxon>
        <taxon>Eutetramitia</taxon>
        <taxon>Vahlkampfiidae</taxon>
        <taxon>Naegleria</taxon>
    </lineage>
</organism>
<comment type="caution">
    <text evidence="2">The sequence shown here is derived from an EMBL/GenBank/DDBJ whole genome shotgun (WGS) entry which is preliminary data.</text>
</comment>
<dbReference type="PANTHER" id="PTHR35936">
    <property type="entry name" value="MEMBRANE-BOUND LYTIC MUREIN TRANSGLYCOSYLASE F"/>
    <property type="match status" value="1"/>
</dbReference>
<evidence type="ECO:0000256" key="1">
    <source>
        <dbReference type="SAM" id="Phobius"/>
    </source>
</evidence>
<gene>
    <name evidence="2" type="ORF">C9374_004623</name>
</gene>
<keyword evidence="1" id="KW-1133">Transmembrane helix</keyword>
<protein>
    <recommendedName>
        <fullName evidence="4">Solute-binding protein family 3/N-terminal domain-containing protein</fullName>
    </recommendedName>
</protein>
<name>A0AA88KP39_NAELO</name>